<evidence type="ECO:0000256" key="12">
    <source>
        <dbReference type="ARBA" id="ARBA00034269"/>
    </source>
</evidence>
<dbReference type="GO" id="GO:0050897">
    <property type="term" value="F:cobalt ion binding"/>
    <property type="evidence" value="ECO:0007669"/>
    <property type="project" value="TreeGrafter"/>
</dbReference>
<comment type="function">
    <text evidence="13">Mediates influx of magnesium ions. Alternates between open and closed states. Activated by low cytoplasmic Mg(2+) levels. Inactive when cytoplasmic Mg(2+) levels are high.</text>
</comment>
<reference evidence="15 16" key="1">
    <citation type="submission" date="2018-12" db="EMBL/GenBank/DDBJ databases">
        <title>The whole draft genome of Aquabacterium sp. SJQ9.</title>
        <authorList>
            <person name="Sun L."/>
            <person name="Gao X."/>
            <person name="Chen W."/>
            <person name="Huang K."/>
        </authorList>
    </citation>
    <scope>NUCLEOTIDE SEQUENCE [LARGE SCALE GENOMIC DNA]</scope>
    <source>
        <strain evidence="15 16">SJQ9</strain>
    </source>
</reference>
<feature type="transmembrane region" description="Helical" evidence="14">
    <location>
        <begin position="309"/>
        <end position="328"/>
    </location>
</feature>
<dbReference type="GO" id="GO:0015095">
    <property type="term" value="F:magnesium ion transmembrane transporter activity"/>
    <property type="evidence" value="ECO:0007669"/>
    <property type="project" value="TreeGrafter"/>
</dbReference>
<dbReference type="PANTHER" id="PTHR46494:SF3">
    <property type="entry name" value="ZINC TRANSPORT PROTEIN ZNTB"/>
    <property type="match status" value="1"/>
</dbReference>
<comment type="catalytic activity">
    <reaction evidence="12">
        <text>Mg(2+)(in) = Mg(2+)(out)</text>
        <dbReference type="Rhea" id="RHEA:29827"/>
        <dbReference type="ChEBI" id="CHEBI:18420"/>
    </reaction>
</comment>
<accession>A0A3R8S329</accession>
<keyword evidence="5" id="KW-0997">Cell inner membrane</keyword>
<evidence type="ECO:0000313" key="16">
    <source>
        <dbReference type="Proteomes" id="UP000269265"/>
    </source>
</evidence>
<keyword evidence="16" id="KW-1185">Reference proteome</keyword>
<evidence type="ECO:0000313" key="15">
    <source>
        <dbReference type="EMBL" id="RRS04915.1"/>
    </source>
</evidence>
<dbReference type="FunFam" id="1.20.58.340:FF:000004">
    <property type="entry name" value="Magnesium transport protein CorA"/>
    <property type="match status" value="1"/>
</dbReference>
<evidence type="ECO:0000256" key="9">
    <source>
        <dbReference type="ARBA" id="ARBA00022989"/>
    </source>
</evidence>
<evidence type="ECO:0000256" key="6">
    <source>
        <dbReference type="ARBA" id="ARBA00022692"/>
    </source>
</evidence>
<keyword evidence="6 14" id="KW-0812">Transmembrane</keyword>
<comment type="similarity">
    <text evidence="2">Belongs to the CorA metal ion transporter (MIT) (TC 1.A.35) family.</text>
</comment>
<keyword evidence="3" id="KW-0813">Transport</keyword>
<evidence type="ECO:0000256" key="1">
    <source>
        <dbReference type="ARBA" id="ARBA00004651"/>
    </source>
</evidence>
<evidence type="ECO:0000256" key="4">
    <source>
        <dbReference type="ARBA" id="ARBA00022475"/>
    </source>
</evidence>
<evidence type="ECO:0000256" key="14">
    <source>
        <dbReference type="SAM" id="Phobius"/>
    </source>
</evidence>
<dbReference type="InterPro" id="IPR002523">
    <property type="entry name" value="MgTranspt_CorA/ZnTranspt_ZntB"/>
</dbReference>
<keyword evidence="4" id="KW-1003">Cell membrane</keyword>
<dbReference type="Proteomes" id="UP000269265">
    <property type="component" value="Unassembled WGS sequence"/>
</dbReference>
<dbReference type="SUPFAM" id="SSF144083">
    <property type="entry name" value="Magnesium transport protein CorA, transmembrane region"/>
    <property type="match status" value="1"/>
</dbReference>
<protein>
    <submittedName>
        <fullName evidence="15">Magnesium transporter CorA</fullName>
    </submittedName>
</protein>
<dbReference type="GO" id="GO:0005886">
    <property type="term" value="C:plasma membrane"/>
    <property type="evidence" value="ECO:0007669"/>
    <property type="project" value="UniProtKB-SubCell"/>
</dbReference>
<keyword evidence="10" id="KW-0406">Ion transport</keyword>
<evidence type="ECO:0000256" key="7">
    <source>
        <dbReference type="ARBA" id="ARBA00022833"/>
    </source>
</evidence>
<comment type="caution">
    <text evidence="15">The sequence shown here is derived from an EMBL/GenBank/DDBJ whole genome shotgun (WGS) entry which is preliminary data.</text>
</comment>
<evidence type="ECO:0000256" key="10">
    <source>
        <dbReference type="ARBA" id="ARBA00023065"/>
    </source>
</evidence>
<dbReference type="AlphaFoldDB" id="A0A3R8S329"/>
<evidence type="ECO:0000256" key="11">
    <source>
        <dbReference type="ARBA" id="ARBA00023136"/>
    </source>
</evidence>
<dbReference type="Pfam" id="PF01544">
    <property type="entry name" value="CorA"/>
    <property type="match status" value="1"/>
</dbReference>
<dbReference type="Gene3D" id="1.20.58.340">
    <property type="entry name" value="Magnesium transport protein CorA, transmembrane region"/>
    <property type="match status" value="2"/>
</dbReference>
<dbReference type="GO" id="GO:0000287">
    <property type="term" value="F:magnesium ion binding"/>
    <property type="evidence" value="ECO:0007669"/>
    <property type="project" value="TreeGrafter"/>
</dbReference>
<feature type="transmembrane region" description="Helical" evidence="14">
    <location>
        <begin position="340"/>
        <end position="361"/>
    </location>
</feature>
<dbReference type="EMBL" id="RSED01000005">
    <property type="protein sequence ID" value="RRS04915.1"/>
    <property type="molecule type" value="Genomic_DNA"/>
</dbReference>
<evidence type="ECO:0000256" key="13">
    <source>
        <dbReference type="ARBA" id="ARBA00045497"/>
    </source>
</evidence>
<dbReference type="InterPro" id="IPR045863">
    <property type="entry name" value="CorA_TM1_TM2"/>
</dbReference>
<keyword evidence="8" id="KW-0460">Magnesium</keyword>
<comment type="subcellular location">
    <subcellularLocation>
        <location evidence="1">Cell membrane</location>
        <topology evidence="1">Multi-pass membrane protein</topology>
    </subcellularLocation>
</comment>
<dbReference type="PANTHER" id="PTHR46494">
    <property type="entry name" value="CORA FAMILY METAL ION TRANSPORTER (EUROFUNG)"/>
    <property type="match status" value="1"/>
</dbReference>
<keyword evidence="11 14" id="KW-0472">Membrane</keyword>
<dbReference type="InterPro" id="IPR045861">
    <property type="entry name" value="CorA_cytoplasmic_dom"/>
</dbReference>
<dbReference type="CDD" id="cd12822">
    <property type="entry name" value="TmCorA-like"/>
    <property type="match status" value="1"/>
</dbReference>
<evidence type="ECO:0000256" key="3">
    <source>
        <dbReference type="ARBA" id="ARBA00022448"/>
    </source>
</evidence>
<name>A0A3R8S329_9BURK</name>
<dbReference type="GO" id="GO:0015087">
    <property type="term" value="F:cobalt ion transmembrane transporter activity"/>
    <property type="evidence" value="ECO:0007669"/>
    <property type="project" value="TreeGrafter"/>
</dbReference>
<proteinExistence type="inferred from homology"/>
<dbReference type="OrthoDB" id="9803416at2"/>
<evidence type="ECO:0000256" key="5">
    <source>
        <dbReference type="ARBA" id="ARBA00022519"/>
    </source>
</evidence>
<sequence length="369" mass="42132">MRFFLINDRFQELPGWPDKPPADGFLWVTLGRREFEVNLVDVQTHLQQLAGGALVDLHVADLLNPQLPSQFDYTSWYDLMVFRRLAAGPRTERMFLDESTGTASSARQALASIDTSPMGLAVFERLLLTVHPADCAVYEFFVNRMLQMTQGRESSPDQRGSASRLPPSPADLMLRIVNHMVDSYLDLRRLLTRQFGYLQQELLGSRSSRFINWHALLESRNALHLLEDTCEDQRSAIQEWIDALDEWPVPPDPVAAREREVLRVRSRDVHEHIERVLTHVRRLESSAESAVQMHFSAQGSRTNEIMRTLTVLTAIFLPLNLITGIFGMNFDSIPLIHKAAGFWIACMLMAGVAVSLAWLFWRKRYLSGD</sequence>
<keyword evidence="9 14" id="KW-1133">Transmembrane helix</keyword>
<gene>
    <name evidence="15" type="ORF">EIP75_08045</name>
</gene>
<dbReference type="SUPFAM" id="SSF143865">
    <property type="entry name" value="CorA soluble domain-like"/>
    <property type="match status" value="1"/>
</dbReference>
<dbReference type="RefSeq" id="WP_125242733.1">
    <property type="nucleotide sequence ID" value="NZ_RSED01000005.1"/>
</dbReference>
<organism evidence="15 16">
    <name type="scientific">Aquabacterium soli</name>
    <dbReference type="NCBI Taxonomy" id="2493092"/>
    <lineage>
        <taxon>Bacteria</taxon>
        <taxon>Pseudomonadati</taxon>
        <taxon>Pseudomonadota</taxon>
        <taxon>Betaproteobacteria</taxon>
        <taxon>Burkholderiales</taxon>
        <taxon>Aquabacterium</taxon>
    </lineage>
</organism>
<keyword evidence="7" id="KW-0862">Zinc</keyword>
<evidence type="ECO:0000256" key="8">
    <source>
        <dbReference type="ARBA" id="ARBA00022842"/>
    </source>
</evidence>
<evidence type="ECO:0000256" key="2">
    <source>
        <dbReference type="ARBA" id="ARBA00009765"/>
    </source>
</evidence>